<dbReference type="KEGG" id="ker:91099551"/>
<proteinExistence type="predicted"/>
<dbReference type="Proteomes" id="UP001358614">
    <property type="component" value="Chromosome 1"/>
</dbReference>
<sequence>MSYSDNNRPQLVFGQSFAETLRLNSADSRSMQSLSQLLEDVTSVHQNSDHLETVIQTNDNTTIKSFISNASRTYREHLSGTDTEGKFAKVILDGSIQQLNASAYYANRP</sequence>
<dbReference type="GeneID" id="91099551"/>
<reference evidence="1 2" key="1">
    <citation type="submission" date="2024-01" db="EMBL/GenBank/DDBJ databases">
        <title>Comparative genomics of Cryptococcus and Kwoniella reveals pathogenesis evolution and contrasting modes of karyotype evolution via chromosome fusion or intercentromeric recombination.</title>
        <authorList>
            <person name="Coelho M.A."/>
            <person name="David-Palma M."/>
            <person name="Shea T."/>
            <person name="Bowers K."/>
            <person name="McGinley-Smith S."/>
            <person name="Mohammad A.W."/>
            <person name="Gnirke A."/>
            <person name="Yurkov A.M."/>
            <person name="Nowrousian M."/>
            <person name="Sun S."/>
            <person name="Cuomo C.A."/>
            <person name="Heitman J."/>
        </authorList>
    </citation>
    <scope>NUCLEOTIDE SEQUENCE [LARGE SCALE GENOMIC DNA]</scope>
    <source>
        <strain evidence="1 2">PYCC6329</strain>
    </source>
</reference>
<evidence type="ECO:0000313" key="2">
    <source>
        <dbReference type="Proteomes" id="UP001358614"/>
    </source>
</evidence>
<name>A0AAX4K8A8_9TREE</name>
<evidence type="ECO:0000313" key="1">
    <source>
        <dbReference type="EMBL" id="WWD02706.1"/>
    </source>
</evidence>
<protein>
    <submittedName>
        <fullName evidence="1">Uncharacterized protein</fullName>
    </submittedName>
</protein>
<dbReference type="AlphaFoldDB" id="A0AAX4K8A8"/>
<gene>
    <name evidence="1" type="ORF">V865_000747</name>
</gene>
<keyword evidence="2" id="KW-1185">Reference proteome</keyword>
<dbReference type="EMBL" id="CP144089">
    <property type="protein sequence ID" value="WWD02706.1"/>
    <property type="molecule type" value="Genomic_DNA"/>
</dbReference>
<organism evidence="1 2">
    <name type="scientific">Kwoniella europaea PYCC6329</name>
    <dbReference type="NCBI Taxonomy" id="1423913"/>
    <lineage>
        <taxon>Eukaryota</taxon>
        <taxon>Fungi</taxon>
        <taxon>Dikarya</taxon>
        <taxon>Basidiomycota</taxon>
        <taxon>Agaricomycotina</taxon>
        <taxon>Tremellomycetes</taxon>
        <taxon>Tremellales</taxon>
        <taxon>Cryptococcaceae</taxon>
        <taxon>Kwoniella</taxon>
    </lineage>
</organism>
<dbReference type="RefSeq" id="XP_066080673.1">
    <property type="nucleotide sequence ID" value="XM_066224576.1"/>
</dbReference>
<accession>A0AAX4K8A8</accession>